<evidence type="ECO:0000256" key="2">
    <source>
        <dbReference type="PIRSR" id="PIRSR016521-1"/>
    </source>
</evidence>
<dbReference type="InterPro" id="IPR016662">
    <property type="entry name" value="Acyl-CoA_thioEstase_long-chain"/>
</dbReference>
<reference evidence="5" key="2">
    <citation type="submission" date="2025-09" db="UniProtKB">
        <authorList>
            <consortium name="Ensembl"/>
        </authorList>
    </citation>
    <scope>IDENTIFICATION</scope>
</reference>
<dbReference type="Pfam" id="PF08840">
    <property type="entry name" value="BAAT_C"/>
    <property type="match status" value="1"/>
</dbReference>
<reference evidence="5" key="1">
    <citation type="submission" date="2025-08" db="UniProtKB">
        <authorList>
            <consortium name="Ensembl"/>
        </authorList>
    </citation>
    <scope>IDENTIFICATION</scope>
</reference>
<dbReference type="Gene3D" id="2.60.40.2240">
    <property type="entry name" value="Acyl-CoA thioester hydrolase/BAAT N-terminal domain"/>
    <property type="match status" value="1"/>
</dbReference>
<dbReference type="InterPro" id="IPR006862">
    <property type="entry name" value="Thio_Ohase/aa_AcTrfase"/>
</dbReference>
<proteinExistence type="inferred from homology"/>
<dbReference type="GO" id="GO:0006637">
    <property type="term" value="P:acyl-CoA metabolic process"/>
    <property type="evidence" value="ECO:0007669"/>
    <property type="project" value="InterPro"/>
</dbReference>
<feature type="domain" description="BAAT/Acyl-CoA thioester hydrolase C-terminal" evidence="4">
    <location>
        <begin position="236"/>
        <end position="399"/>
    </location>
</feature>
<accession>A0A3B3T2Q6</accession>
<protein>
    <submittedName>
        <fullName evidence="5">Acyl-CoA thioesterase 18</fullName>
    </submittedName>
</protein>
<dbReference type="GO" id="GO:0006631">
    <property type="term" value="P:fatty acid metabolic process"/>
    <property type="evidence" value="ECO:0007669"/>
    <property type="project" value="TreeGrafter"/>
</dbReference>
<name>A0A3B3T2Q6_9TELE</name>
<feature type="active site" description="Charge relay system" evidence="2">
    <location>
        <position position="346"/>
    </location>
</feature>
<feature type="active site" description="Charge relay system" evidence="2">
    <location>
        <position position="225"/>
    </location>
</feature>
<sequence length="410" mass="45305">MVPHFGEAKSHGGALLASPMLGTCACPLLEVRPSRGLVDEKFQIAVENLPPAHKVTLHSLHQSEDGDFWEAFGFYVSDADGRVTADRHESLGGTYEGVEPMGLLWSLRPVPGSRTGLRLRKKHVASPMVVCISMYEGHVSQRFGELVALACAVTERWYMGPGVRRVDVREGGVTGTLFLPQGPGPFAGVLDMWGGGGGLVEYRAALLASHGFVTMALEYLPADESRTADIEFGYFDPRCCVCISGSHVHPINKPILSVFEEIKENFQKTRFDENNYLIWRDVILPLPSEPSMKVDVGRIRCPLLVIVGQDDQNWATVESAEDMQKMMEEAGNSHLLTILSYPGAGHLIEPPYSPHIRASNFVLRGDKVIMLWGGQTKPHADAQEDSWKKILEFLQLHLYHSQDPAPLARL</sequence>
<dbReference type="Ensembl" id="ENSPKIT00000017706.1">
    <property type="protein sequence ID" value="ENSPKIP00000036753.1"/>
    <property type="gene ID" value="ENSPKIG00000015191.1"/>
</dbReference>
<dbReference type="GO" id="GO:0047617">
    <property type="term" value="F:fatty acyl-CoA hydrolase activity"/>
    <property type="evidence" value="ECO:0007669"/>
    <property type="project" value="TreeGrafter"/>
</dbReference>
<dbReference type="PANTHER" id="PTHR10824:SF36">
    <property type="entry name" value="ACYL-COA THIOESTERASE 17-RELATED"/>
    <property type="match status" value="1"/>
</dbReference>
<dbReference type="Pfam" id="PF04775">
    <property type="entry name" value="Bile_Hydr_Trans"/>
    <property type="match status" value="1"/>
</dbReference>
<comment type="similarity">
    <text evidence="1">Belongs to the C/M/P thioester hydrolase family.</text>
</comment>
<dbReference type="PIRSF" id="PIRSF016521">
    <property type="entry name" value="Acyl-CoA_hydro"/>
    <property type="match status" value="1"/>
</dbReference>
<keyword evidence="6" id="KW-1185">Reference proteome</keyword>
<dbReference type="Proteomes" id="UP000261540">
    <property type="component" value="Unplaced"/>
</dbReference>
<dbReference type="InterPro" id="IPR042490">
    <property type="entry name" value="Thio_Ohase/BAAT_N"/>
</dbReference>
<dbReference type="PANTHER" id="PTHR10824">
    <property type="entry name" value="ACYL-COENZYME A THIOESTERASE-RELATED"/>
    <property type="match status" value="1"/>
</dbReference>
<dbReference type="Gene3D" id="3.40.50.1820">
    <property type="entry name" value="alpha/beta hydrolase"/>
    <property type="match status" value="2"/>
</dbReference>
<dbReference type="FunFam" id="3.40.50.1820:FF:000024">
    <property type="entry name" value="acyl-coenzyme A thioesterase 4"/>
    <property type="match status" value="1"/>
</dbReference>
<evidence type="ECO:0000259" key="4">
    <source>
        <dbReference type="Pfam" id="PF08840"/>
    </source>
</evidence>
<dbReference type="AlphaFoldDB" id="A0A3B3T2Q6"/>
<evidence type="ECO:0000256" key="1">
    <source>
        <dbReference type="ARBA" id="ARBA00006538"/>
    </source>
</evidence>
<dbReference type="InterPro" id="IPR014940">
    <property type="entry name" value="BAAT_C"/>
</dbReference>
<organism evidence="5 6">
    <name type="scientific">Paramormyrops kingsleyae</name>
    <dbReference type="NCBI Taxonomy" id="1676925"/>
    <lineage>
        <taxon>Eukaryota</taxon>
        <taxon>Metazoa</taxon>
        <taxon>Chordata</taxon>
        <taxon>Craniata</taxon>
        <taxon>Vertebrata</taxon>
        <taxon>Euteleostomi</taxon>
        <taxon>Actinopterygii</taxon>
        <taxon>Neopterygii</taxon>
        <taxon>Teleostei</taxon>
        <taxon>Osteoglossocephala</taxon>
        <taxon>Osteoglossomorpha</taxon>
        <taxon>Osteoglossiformes</taxon>
        <taxon>Mormyridae</taxon>
        <taxon>Paramormyrops</taxon>
    </lineage>
</organism>
<dbReference type="InterPro" id="IPR029058">
    <property type="entry name" value="AB_hydrolase_fold"/>
</dbReference>
<evidence type="ECO:0000313" key="5">
    <source>
        <dbReference type="Ensembl" id="ENSPKIP00000036753.1"/>
    </source>
</evidence>
<dbReference type="FunFam" id="2.60.40.2240:FF:000002">
    <property type="entry name" value="Acyl-CoA thioesterase 18"/>
    <property type="match status" value="1"/>
</dbReference>
<feature type="active site" description="Charge relay system" evidence="2">
    <location>
        <position position="311"/>
    </location>
</feature>
<feature type="domain" description="Acyl-CoA thioester hydrolase/bile acid-CoA amino acid N-acetyltransferase" evidence="3">
    <location>
        <begin position="39"/>
        <end position="170"/>
    </location>
</feature>
<dbReference type="GeneTree" id="ENSGT01010000222336"/>
<dbReference type="CTD" id="556673"/>
<dbReference type="SUPFAM" id="SSF53474">
    <property type="entry name" value="alpha/beta-Hydrolases"/>
    <property type="match status" value="1"/>
</dbReference>
<evidence type="ECO:0000259" key="3">
    <source>
        <dbReference type="Pfam" id="PF04775"/>
    </source>
</evidence>
<evidence type="ECO:0000313" key="6">
    <source>
        <dbReference type="Proteomes" id="UP000261540"/>
    </source>
</evidence>